<keyword evidence="4 5" id="KW-0732">Signal</keyword>
<feature type="domain" description="Solute-binding protein family 5" evidence="6">
    <location>
        <begin position="67"/>
        <end position="452"/>
    </location>
</feature>
<evidence type="ECO:0000256" key="3">
    <source>
        <dbReference type="ARBA" id="ARBA00022448"/>
    </source>
</evidence>
<accession>A0A238JPR4</accession>
<comment type="subcellular location">
    <subcellularLocation>
        <location evidence="1">Periplasm</location>
    </subcellularLocation>
</comment>
<dbReference type="GO" id="GO:1904680">
    <property type="term" value="F:peptide transmembrane transporter activity"/>
    <property type="evidence" value="ECO:0007669"/>
    <property type="project" value="TreeGrafter"/>
</dbReference>
<dbReference type="GO" id="GO:0043190">
    <property type="term" value="C:ATP-binding cassette (ABC) transporter complex"/>
    <property type="evidence" value="ECO:0007669"/>
    <property type="project" value="InterPro"/>
</dbReference>
<reference evidence="7 8" key="1">
    <citation type="submission" date="2017-05" db="EMBL/GenBank/DDBJ databases">
        <authorList>
            <person name="Song R."/>
            <person name="Chenine A.L."/>
            <person name="Ruprecht R.M."/>
        </authorList>
    </citation>
    <scope>NUCLEOTIDE SEQUENCE [LARGE SCALE GENOMIC DNA]</scope>
    <source>
        <strain evidence="7 8">CECT 8898</strain>
    </source>
</reference>
<dbReference type="AlphaFoldDB" id="A0A238JPR4"/>
<dbReference type="PIRSF" id="PIRSF002741">
    <property type="entry name" value="MppA"/>
    <property type="match status" value="1"/>
</dbReference>
<dbReference type="InterPro" id="IPR030678">
    <property type="entry name" value="Peptide/Ni-bd"/>
</dbReference>
<dbReference type="EMBL" id="FXYF01000001">
    <property type="protein sequence ID" value="SMX32659.1"/>
    <property type="molecule type" value="Genomic_DNA"/>
</dbReference>
<evidence type="ECO:0000256" key="1">
    <source>
        <dbReference type="ARBA" id="ARBA00004418"/>
    </source>
</evidence>
<evidence type="ECO:0000256" key="5">
    <source>
        <dbReference type="SAM" id="SignalP"/>
    </source>
</evidence>
<evidence type="ECO:0000313" key="7">
    <source>
        <dbReference type="EMBL" id="SMX32659.1"/>
    </source>
</evidence>
<organism evidence="7 8">
    <name type="scientific">Maliponia aquimaris</name>
    <dbReference type="NCBI Taxonomy" id="1673631"/>
    <lineage>
        <taxon>Bacteria</taxon>
        <taxon>Pseudomonadati</taxon>
        <taxon>Pseudomonadota</taxon>
        <taxon>Alphaproteobacteria</taxon>
        <taxon>Rhodobacterales</taxon>
        <taxon>Paracoccaceae</taxon>
        <taxon>Maliponia</taxon>
    </lineage>
</organism>
<dbReference type="Pfam" id="PF00496">
    <property type="entry name" value="SBP_bac_5"/>
    <property type="match status" value="1"/>
</dbReference>
<feature type="signal peptide" evidence="5">
    <location>
        <begin position="1"/>
        <end position="22"/>
    </location>
</feature>
<dbReference type="InterPro" id="IPR039424">
    <property type="entry name" value="SBP_5"/>
</dbReference>
<dbReference type="Proteomes" id="UP000207598">
    <property type="component" value="Unassembled WGS sequence"/>
</dbReference>
<keyword evidence="3" id="KW-0813">Transport</keyword>
<evidence type="ECO:0000256" key="2">
    <source>
        <dbReference type="ARBA" id="ARBA00005695"/>
    </source>
</evidence>
<dbReference type="CDD" id="cd08498">
    <property type="entry name" value="PBP2_NikA_DppA_OppA_like_2"/>
    <property type="match status" value="1"/>
</dbReference>
<dbReference type="Gene3D" id="3.40.190.10">
    <property type="entry name" value="Periplasmic binding protein-like II"/>
    <property type="match status" value="1"/>
</dbReference>
<evidence type="ECO:0000259" key="6">
    <source>
        <dbReference type="Pfam" id="PF00496"/>
    </source>
</evidence>
<dbReference type="SUPFAM" id="SSF53850">
    <property type="entry name" value="Periplasmic binding protein-like II"/>
    <property type="match status" value="1"/>
</dbReference>
<dbReference type="Gene3D" id="3.90.76.10">
    <property type="entry name" value="Dipeptide-binding Protein, Domain 1"/>
    <property type="match status" value="1"/>
</dbReference>
<dbReference type="OrthoDB" id="9803988at2"/>
<dbReference type="GO" id="GO:0015833">
    <property type="term" value="P:peptide transport"/>
    <property type="evidence" value="ECO:0007669"/>
    <property type="project" value="TreeGrafter"/>
</dbReference>
<feature type="chain" id="PRO_5012172699" evidence="5">
    <location>
        <begin position="23"/>
        <end position="537"/>
    </location>
</feature>
<comment type="similarity">
    <text evidence="2">Belongs to the bacterial solute-binding protein 5 family.</text>
</comment>
<evidence type="ECO:0000256" key="4">
    <source>
        <dbReference type="ARBA" id="ARBA00022729"/>
    </source>
</evidence>
<dbReference type="RefSeq" id="WP_094019184.1">
    <property type="nucleotide sequence ID" value="NZ_FXYF01000001.1"/>
</dbReference>
<protein>
    <submittedName>
        <fullName evidence="7">Glutathione-binding protein GsiB</fullName>
    </submittedName>
</protein>
<dbReference type="Gene3D" id="3.10.105.10">
    <property type="entry name" value="Dipeptide-binding Protein, Domain 3"/>
    <property type="match status" value="1"/>
</dbReference>
<proteinExistence type="inferred from homology"/>
<dbReference type="GO" id="GO:0030288">
    <property type="term" value="C:outer membrane-bounded periplasmic space"/>
    <property type="evidence" value="ECO:0007669"/>
    <property type="project" value="UniProtKB-ARBA"/>
</dbReference>
<name>A0A238JPR4_9RHOB</name>
<gene>
    <name evidence="7" type="primary">gsiB_1</name>
    <name evidence="7" type="ORF">MAA8898_00304</name>
</gene>
<sequence length="537" mass="57654">MKQMSTALAALVATAISAQPLAAQSLTAGFASEPSSVDPLYHNLGPNNATRKHMFESLVGEDENLGIVAELAESWETSDDGLTWTFKLRPGVKFHDGGDFTARDVLYTACRIPNVPNSPSSMAGFIKSAETITAPDDMTIQITTAAPYPLLLTDFASFGIVSAAANGHDGPVTYTAEGCPGIDSYLDSNAYNDGTATIGTGPYKFVSFTPGESVKLARFDDYWGDKPHWEDITIRPITNDGARVAALLAGDVDVIEKPPVQDLERLRGDPNVNVVQGPSSRVIYLHFDHVGEPSPGIDGTDGKNPLKDVRVRQAISLAINRPLIVDRIMGGLAVPARQLVPDFMRGTDPDIALEEPDVEKAKALLAEAGYPDGFTLVIGTPNDRYINDSKIAQAVAQMLTRIGIKTEVDAMTASVFFSRRNAYEFSVYLAGWGASGAGMASPLRALVASQDKDKGLGGTNRGRYSNPDLDAVIEEALATVEPGKHDELLRKASRIVVDDVAILPLHFEVTPWALRAGLTMLPRADQHTVLTTVRPIE</sequence>
<dbReference type="PANTHER" id="PTHR30290">
    <property type="entry name" value="PERIPLASMIC BINDING COMPONENT OF ABC TRANSPORTER"/>
    <property type="match status" value="1"/>
</dbReference>
<dbReference type="InterPro" id="IPR000914">
    <property type="entry name" value="SBP_5_dom"/>
</dbReference>
<evidence type="ECO:0000313" key="8">
    <source>
        <dbReference type="Proteomes" id="UP000207598"/>
    </source>
</evidence>
<dbReference type="PANTHER" id="PTHR30290:SF9">
    <property type="entry name" value="OLIGOPEPTIDE-BINDING PROTEIN APPA"/>
    <property type="match status" value="1"/>
</dbReference>
<keyword evidence="8" id="KW-1185">Reference proteome</keyword>